<dbReference type="PROSITE" id="PS00108">
    <property type="entry name" value="PROTEIN_KINASE_ST"/>
    <property type="match status" value="1"/>
</dbReference>
<dbReference type="SMART" id="SM00220">
    <property type="entry name" value="S_TKc"/>
    <property type="match status" value="1"/>
</dbReference>
<evidence type="ECO:0000259" key="4">
    <source>
        <dbReference type="PROSITE" id="PS50011"/>
    </source>
</evidence>
<dbReference type="InterPro" id="IPR008271">
    <property type="entry name" value="Ser/Thr_kinase_AS"/>
</dbReference>
<dbReference type="SUPFAM" id="SSF56112">
    <property type="entry name" value="Protein kinase-like (PK-like)"/>
    <property type="match status" value="1"/>
</dbReference>
<dbReference type="AlphaFoldDB" id="A0A0L6TXH1"/>
<proteinExistence type="predicted"/>
<keyword evidence="6" id="KW-1185">Reference proteome</keyword>
<feature type="binding site" evidence="3">
    <location>
        <position position="43"/>
    </location>
    <ligand>
        <name>ATP</name>
        <dbReference type="ChEBI" id="CHEBI:30616"/>
    </ligand>
</feature>
<dbReference type="PANTHER" id="PTHR44167:SF18">
    <property type="entry name" value="PROTEIN KINASE DOMAIN-CONTAINING PROTEIN"/>
    <property type="match status" value="1"/>
</dbReference>
<protein>
    <recommendedName>
        <fullName evidence="4">Protein kinase domain-containing protein</fullName>
    </recommendedName>
</protein>
<dbReference type="GO" id="GO:0005737">
    <property type="term" value="C:cytoplasm"/>
    <property type="evidence" value="ECO:0007669"/>
    <property type="project" value="TreeGrafter"/>
</dbReference>
<comment type="caution">
    <text evidence="5">The sequence shown here is derived from an EMBL/GenBank/DDBJ whole genome shotgun (WGS) entry which is preliminary data.</text>
</comment>
<sequence length="237" mass="26838">MNGDTTLKGVLSLYGYHFCDILGSGDFGTCYEISRNGEAYVLKVFKHNHVKRRKSKLFMEIDLLNKVNHPGIPKIFKVIDKDGVFGFIMEKMPGHTLSDLINWDYAFSKIEIVGIMSQLIQMIETLHAADISHRDIKTTNILFFHGTISLIDFGSAKIFHSQTRNGNPDFWGIGDVFMRLALIAPEISLNPQDVLIESLNLSPGEKTVIKRLLCIEGSYADIKTLIHDFEMTFCIHQ</sequence>
<dbReference type="Gene3D" id="1.10.510.10">
    <property type="entry name" value="Transferase(Phosphotransferase) domain 1"/>
    <property type="match status" value="1"/>
</dbReference>
<dbReference type="GO" id="GO:0005524">
    <property type="term" value="F:ATP binding"/>
    <property type="evidence" value="ECO:0007669"/>
    <property type="project" value="UniProtKB-UniRule"/>
</dbReference>
<dbReference type="CDD" id="cd00180">
    <property type="entry name" value="PKc"/>
    <property type="match status" value="1"/>
</dbReference>
<dbReference type="STRING" id="52689.AKG39_14710"/>
<reference evidence="6" key="1">
    <citation type="submission" date="2015-07" db="EMBL/GenBank/DDBJ databases">
        <title>Draft genome sequence of Acetobacterium bakii DSM 8293, a potential psychrophilic chemical producer through syngas fermentation.</title>
        <authorList>
            <person name="Song Y."/>
            <person name="Hwang S."/>
            <person name="Cho B.-K."/>
        </authorList>
    </citation>
    <scope>NUCLEOTIDE SEQUENCE [LARGE SCALE GENOMIC DNA]</scope>
    <source>
        <strain evidence="6">DSM 8239</strain>
    </source>
</reference>
<accession>A0A0L6TXH1</accession>
<evidence type="ECO:0000313" key="6">
    <source>
        <dbReference type="Proteomes" id="UP000036873"/>
    </source>
</evidence>
<dbReference type="PROSITE" id="PS00107">
    <property type="entry name" value="PROTEIN_KINASE_ATP"/>
    <property type="match status" value="1"/>
</dbReference>
<dbReference type="Proteomes" id="UP000036873">
    <property type="component" value="Unassembled WGS sequence"/>
</dbReference>
<keyword evidence="1 3" id="KW-0547">Nucleotide-binding</keyword>
<evidence type="ECO:0000256" key="1">
    <source>
        <dbReference type="ARBA" id="ARBA00022741"/>
    </source>
</evidence>
<dbReference type="Pfam" id="PF00069">
    <property type="entry name" value="Pkinase"/>
    <property type="match status" value="1"/>
</dbReference>
<dbReference type="RefSeq" id="WP_050741162.1">
    <property type="nucleotide sequence ID" value="NZ_LGYO01000040.1"/>
</dbReference>
<dbReference type="GO" id="GO:0004674">
    <property type="term" value="F:protein serine/threonine kinase activity"/>
    <property type="evidence" value="ECO:0007669"/>
    <property type="project" value="TreeGrafter"/>
</dbReference>
<name>A0A0L6TXH1_9FIRM</name>
<evidence type="ECO:0000256" key="2">
    <source>
        <dbReference type="ARBA" id="ARBA00022840"/>
    </source>
</evidence>
<dbReference type="PANTHER" id="PTHR44167">
    <property type="entry name" value="OVARIAN-SPECIFIC SERINE/THREONINE-PROTEIN KINASE LOK-RELATED"/>
    <property type="match status" value="1"/>
</dbReference>
<keyword evidence="2 3" id="KW-0067">ATP-binding</keyword>
<dbReference type="PROSITE" id="PS50011">
    <property type="entry name" value="PROTEIN_KINASE_DOM"/>
    <property type="match status" value="1"/>
</dbReference>
<gene>
    <name evidence="5" type="ORF">AKG39_14710</name>
</gene>
<feature type="domain" description="Protein kinase" evidence="4">
    <location>
        <begin position="16"/>
        <end position="237"/>
    </location>
</feature>
<dbReference type="InterPro" id="IPR000719">
    <property type="entry name" value="Prot_kinase_dom"/>
</dbReference>
<organism evidence="5 6">
    <name type="scientific">Acetobacterium bakii</name>
    <dbReference type="NCBI Taxonomy" id="52689"/>
    <lineage>
        <taxon>Bacteria</taxon>
        <taxon>Bacillati</taxon>
        <taxon>Bacillota</taxon>
        <taxon>Clostridia</taxon>
        <taxon>Eubacteriales</taxon>
        <taxon>Eubacteriaceae</taxon>
        <taxon>Acetobacterium</taxon>
    </lineage>
</organism>
<dbReference type="InterPro" id="IPR011009">
    <property type="entry name" value="Kinase-like_dom_sf"/>
</dbReference>
<dbReference type="InterPro" id="IPR017441">
    <property type="entry name" value="Protein_kinase_ATP_BS"/>
</dbReference>
<dbReference type="EMBL" id="LGYO01000040">
    <property type="protein sequence ID" value="KNZ40956.1"/>
    <property type="molecule type" value="Genomic_DNA"/>
</dbReference>
<evidence type="ECO:0000313" key="5">
    <source>
        <dbReference type="EMBL" id="KNZ40956.1"/>
    </source>
</evidence>
<evidence type="ECO:0000256" key="3">
    <source>
        <dbReference type="PROSITE-ProRule" id="PRU10141"/>
    </source>
</evidence>